<evidence type="ECO:0000313" key="2">
    <source>
        <dbReference type="EMBL" id="RXM90753.1"/>
    </source>
</evidence>
<protein>
    <submittedName>
        <fullName evidence="2">Small vasohibin-binding protein</fullName>
    </submittedName>
</protein>
<dbReference type="Pfam" id="PF15674">
    <property type="entry name" value="CCDC23"/>
    <property type="match status" value="1"/>
</dbReference>
<name>A0A444URG1_ACIRT</name>
<dbReference type="InterPro" id="IPR031378">
    <property type="entry name" value="SVBP"/>
</dbReference>
<gene>
    <name evidence="2" type="ORF">EOD39_21882</name>
</gene>
<dbReference type="Proteomes" id="UP000289886">
    <property type="component" value="Unassembled WGS sequence"/>
</dbReference>
<evidence type="ECO:0000256" key="1">
    <source>
        <dbReference type="SAM" id="MobiDB-lite"/>
    </source>
</evidence>
<feature type="region of interest" description="Disordered" evidence="1">
    <location>
        <begin position="1"/>
        <end position="38"/>
    </location>
</feature>
<dbReference type="EMBL" id="SCEB01013509">
    <property type="protein sequence ID" value="RXM90753.1"/>
    <property type="molecule type" value="Genomic_DNA"/>
</dbReference>
<proteinExistence type="predicted"/>
<accession>A0A444URG1</accession>
<feature type="compositionally biased region" description="Basic and acidic residues" evidence="1">
    <location>
        <begin position="1"/>
        <end position="23"/>
    </location>
</feature>
<sequence>MEPACRKDKQKQKETPNRGDNGKAKQRSAQQELKQRQRAEVEPFMYRIDTISCFSAAQISGALHRNPALAAAAWVCGDCCFSDCGEQQSTQIQAVVTTVFHFEW</sequence>
<evidence type="ECO:0000313" key="3">
    <source>
        <dbReference type="Proteomes" id="UP000289886"/>
    </source>
</evidence>
<comment type="caution">
    <text evidence="2">The sequence shown here is derived from an EMBL/GenBank/DDBJ whole genome shotgun (WGS) entry which is preliminary data.</text>
</comment>
<dbReference type="AlphaFoldDB" id="A0A444URG1"/>
<reference evidence="2 3" key="1">
    <citation type="submission" date="2019-01" db="EMBL/GenBank/DDBJ databases">
        <title>Draft Genome and Complete Hox-Cluster Characterization of the Sterlet Sturgeon (Acipenser ruthenus).</title>
        <authorList>
            <person name="Wei Q."/>
        </authorList>
    </citation>
    <scope>NUCLEOTIDE SEQUENCE [LARGE SCALE GENOMIC DNA]</scope>
    <source>
        <strain evidence="2">WHYD16114868_AA</strain>
        <tissue evidence="2">Blood</tissue>
    </source>
</reference>
<organism evidence="2 3">
    <name type="scientific">Acipenser ruthenus</name>
    <name type="common">Sterlet sturgeon</name>
    <dbReference type="NCBI Taxonomy" id="7906"/>
    <lineage>
        <taxon>Eukaryota</taxon>
        <taxon>Metazoa</taxon>
        <taxon>Chordata</taxon>
        <taxon>Craniata</taxon>
        <taxon>Vertebrata</taxon>
        <taxon>Euteleostomi</taxon>
        <taxon>Actinopterygii</taxon>
        <taxon>Chondrostei</taxon>
        <taxon>Acipenseriformes</taxon>
        <taxon>Acipenseridae</taxon>
        <taxon>Acipenser</taxon>
    </lineage>
</organism>
<keyword evidence="3" id="KW-1185">Reference proteome</keyword>